<evidence type="ECO:0000256" key="3">
    <source>
        <dbReference type="ARBA" id="ARBA00022553"/>
    </source>
</evidence>
<gene>
    <name evidence="14" type="ORF">H6G05_08200</name>
</gene>
<evidence type="ECO:0000256" key="1">
    <source>
        <dbReference type="ARBA" id="ARBA00000085"/>
    </source>
</evidence>
<dbReference type="SUPFAM" id="SSF56112">
    <property type="entry name" value="Protein kinase-like (PK-like)"/>
    <property type="match status" value="1"/>
</dbReference>
<dbReference type="CDD" id="cd16922">
    <property type="entry name" value="HATPase_EvgS-ArcB-TorS-like"/>
    <property type="match status" value="1"/>
</dbReference>
<name>A0ABR8C7S6_9CYAN</name>
<dbReference type="InterPro" id="IPR003661">
    <property type="entry name" value="HisK_dim/P_dom"/>
</dbReference>
<dbReference type="SUPFAM" id="SSF52172">
    <property type="entry name" value="CheY-like"/>
    <property type="match status" value="1"/>
</dbReference>
<feature type="coiled-coil region" evidence="8">
    <location>
        <begin position="1508"/>
        <end position="1535"/>
    </location>
</feature>
<evidence type="ECO:0000256" key="6">
    <source>
        <dbReference type="ARBA" id="ARBA00023012"/>
    </source>
</evidence>
<dbReference type="PANTHER" id="PTHR43642:SF1">
    <property type="entry name" value="HYBRID SIGNAL TRANSDUCTION HISTIDINE KINASE G"/>
    <property type="match status" value="1"/>
</dbReference>
<dbReference type="Pfam" id="PF01590">
    <property type="entry name" value="GAF"/>
    <property type="match status" value="1"/>
</dbReference>
<dbReference type="InterPro" id="IPR041664">
    <property type="entry name" value="AAA_16"/>
</dbReference>
<dbReference type="RefSeq" id="WP_190577703.1">
    <property type="nucleotide sequence ID" value="NZ_CAWPQU010000089.1"/>
</dbReference>
<dbReference type="PROSITE" id="PS50011">
    <property type="entry name" value="PROTEIN_KINASE_DOM"/>
    <property type="match status" value="1"/>
</dbReference>
<dbReference type="InterPro" id="IPR036890">
    <property type="entry name" value="HATPase_C_sf"/>
</dbReference>
<dbReference type="EC" id="2.7.13.3" evidence="2"/>
<evidence type="ECO:0000313" key="15">
    <source>
        <dbReference type="Proteomes" id="UP000618445"/>
    </source>
</evidence>
<evidence type="ECO:0000256" key="5">
    <source>
        <dbReference type="ARBA" id="ARBA00022777"/>
    </source>
</evidence>
<dbReference type="Gene3D" id="3.30.450.40">
    <property type="match status" value="1"/>
</dbReference>
<dbReference type="Pfam" id="PF00069">
    <property type="entry name" value="Pkinase"/>
    <property type="match status" value="1"/>
</dbReference>
<dbReference type="InterPro" id="IPR001789">
    <property type="entry name" value="Sig_transdc_resp-reg_receiver"/>
</dbReference>
<dbReference type="PANTHER" id="PTHR43642">
    <property type="entry name" value="HYBRID SIGNAL TRANSDUCTION HISTIDINE KINASE G"/>
    <property type="match status" value="1"/>
</dbReference>
<dbReference type="InterPro" id="IPR000700">
    <property type="entry name" value="PAS-assoc_C"/>
</dbReference>
<dbReference type="CDD" id="cd00130">
    <property type="entry name" value="PAS"/>
    <property type="match status" value="1"/>
</dbReference>
<dbReference type="InterPro" id="IPR003018">
    <property type="entry name" value="GAF"/>
</dbReference>
<dbReference type="SMART" id="SM00388">
    <property type="entry name" value="HisKA"/>
    <property type="match status" value="1"/>
</dbReference>
<accession>A0ABR8C7S6</accession>
<dbReference type="Pfam" id="PF13426">
    <property type="entry name" value="PAS_9"/>
    <property type="match status" value="2"/>
</dbReference>
<dbReference type="InterPro" id="IPR011006">
    <property type="entry name" value="CheY-like_superfamily"/>
</dbReference>
<dbReference type="SMART" id="SM00220">
    <property type="entry name" value="S_TKc"/>
    <property type="match status" value="1"/>
</dbReference>
<dbReference type="PROSITE" id="PS50110">
    <property type="entry name" value="RESPONSE_REGULATORY"/>
    <property type="match status" value="1"/>
</dbReference>
<dbReference type="SMART" id="SM00065">
    <property type="entry name" value="GAF"/>
    <property type="match status" value="1"/>
</dbReference>
<dbReference type="SMART" id="SM00387">
    <property type="entry name" value="HATPase_c"/>
    <property type="match status" value="1"/>
</dbReference>
<dbReference type="EMBL" id="JACJQY010000009">
    <property type="protein sequence ID" value="MBD2316827.1"/>
    <property type="molecule type" value="Genomic_DNA"/>
</dbReference>
<dbReference type="CDD" id="cd00082">
    <property type="entry name" value="HisKA"/>
    <property type="match status" value="1"/>
</dbReference>
<dbReference type="Gene3D" id="3.40.50.2300">
    <property type="match status" value="1"/>
</dbReference>
<dbReference type="PROSITE" id="PS50113">
    <property type="entry name" value="PAC"/>
    <property type="match status" value="1"/>
</dbReference>
<dbReference type="InterPro" id="IPR004358">
    <property type="entry name" value="Sig_transdc_His_kin-like_C"/>
</dbReference>
<evidence type="ECO:0000256" key="4">
    <source>
        <dbReference type="ARBA" id="ARBA00022679"/>
    </source>
</evidence>
<dbReference type="InterPro" id="IPR000014">
    <property type="entry name" value="PAS"/>
</dbReference>
<dbReference type="SMART" id="SM00448">
    <property type="entry name" value="REC"/>
    <property type="match status" value="1"/>
</dbReference>
<keyword evidence="8" id="KW-0175">Coiled coil</keyword>
<keyword evidence="4" id="KW-0808">Transferase</keyword>
<dbReference type="SUPFAM" id="SSF52540">
    <property type="entry name" value="P-loop containing nucleoside triphosphate hydrolases"/>
    <property type="match status" value="1"/>
</dbReference>
<evidence type="ECO:0000259" key="13">
    <source>
        <dbReference type="PROSITE" id="PS50113"/>
    </source>
</evidence>
<dbReference type="Proteomes" id="UP000618445">
    <property type="component" value="Unassembled WGS sequence"/>
</dbReference>
<reference evidence="14 15" key="1">
    <citation type="journal article" date="2020" name="ISME J.">
        <title>Comparative genomics reveals insights into cyanobacterial evolution and habitat adaptation.</title>
        <authorList>
            <person name="Chen M.Y."/>
            <person name="Teng W.K."/>
            <person name="Zhao L."/>
            <person name="Hu C.X."/>
            <person name="Zhou Y.K."/>
            <person name="Han B.P."/>
            <person name="Song L.R."/>
            <person name="Shu W.S."/>
        </authorList>
    </citation>
    <scope>NUCLEOTIDE SEQUENCE [LARGE SCALE GENOMIC DNA]</scope>
    <source>
        <strain evidence="14 15">FACHB-1050</strain>
    </source>
</reference>
<dbReference type="PROSITE" id="PS50112">
    <property type="entry name" value="PAS"/>
    <property type="match status" value="1"/>
</dbReference>
<evidence type="ECO:0000256" key="7">
    <source>
        <dbReference type="PROSITE-ProRule" id="PRU00169"/>
    </source>
</evidence>
<dbReference type="Pfam" id="PF00072">
    <property type="entry name" value="Response_reg"/>
    <property type="match status" value="1"/>
</dbReference>
<evidence type="ECO:0000256" key="8">
    <source>
        <dbReference type="SAM" id="Coils"/>
    </source>
</evidence>
<dbReference type="Pfam" id="PF13191">
    <property type="entry name" value="AAA_16"/>
    <property type="match status" value="1"/>
</dbReference>
<dbReference type="Pfam" id="PF00512">
    <property type="entry name" value="HisKA"/>
    <property type="match status" value="1"/>
</dbReference>
<dbReference type="PROSITE" id="PS00108">
    <property type="entry name" value="PROTEIN_KINASE_ST"/>
    <property type="match status" value="1"/>
</dbReference>
<sequence>MSRFANQLAQAKQQLSKYTFVELVYQGSRTIVYRAVESVTQQPVVIKILAQEYPSFRELVQFRNQYMVAKDLPIEGFIRHLQLLYCGNSYALVMEDFGGISLSQYYQNHSLTIREILDIAIQLADICHELYQHRVIHKDIKPANILIHPESKQVRLIDFSLASLLPKETQVLQSPKHLEGTLAYLAPEQTGRMNRGLDYRADFYALGVTLYQLLTGRLPFTSEDPLELLHSHIAQIPVSVNEVNPSVPMMVAAIVAKLMAKNAEDRYQSAIILKHDLELCLVQWQETGTVVEFGLGQRDLSDRFLIPEKLYGRETEVHTLLTAFDRVSQGTSELMLVAGYSGVGKTAVVNEVHKPIARQRGYFIKGKFDQFNRSIPFSAFVQAFRDLVGQLLSESDTQLQTWKTQILEALGENAQVIVELIPALERIIGAQSSAPELSGTAAQNRFNILFQRFIQVFTTAEHPLVIFVDDLQWADSASLNLIHLLMADVQTGYLLLLGAYRDNEVSPAHPLMLSLDEMQKVEVPIHTITLQPLSFASLNHLIADTLHVAESLAHPLSDLVMQKTQGNPFFATQFLKTLYQEQLITFDHDADHWQCDMAKVRESALTDDVVEFMALQLQKLPESTKEMLKLAACIGAQFDLTTLAIVAEQSQTEVATSLWQALQDGLILPQSILYKFYLGGLGESEAQQLEPTEILHYRFLHDRVQQAAYNLIAEHDKSKFHLKIGRLLLQQTTEEDRDLQLFVLTSQFNHGRHLIETETERQTVLVLNMQAGEKSRKSVAYGAAIKYFEIAWSLLPDVPWGDDSDRRLDLAIARMEVAYLNGDYEQSWTIGEQTLANVSSPLERAKILEVQVLIEIARGRMLEAVELGCGILESLGVEILDAKTAEEEIVLPKQEELEAIATMSDPLILRSMSVLMTIIPPVFIATNLFPQVVVTMLKLSLAYGNSKLSPYAYAAYGWLVTGAQGKILLGYRAGELSLYLKEKLNTPTLRTKLGVLYNAHILAYREPLRNTLNPLRELMYSGLDTGDLEYASYAAMHYCHYPIWAGEKLDTVAQEQERAIAFIDRYLKQSFSREFACVWRQMVYNLRQPFTDQVFYLRGAYFNEEESQPELEAGNVHNTLVCFYLAKSFINYLFGRYEQSAGFAAQCGQHTFAIPGVFTIPMHNFVQSLAELAQYPSHAQSDLTTVLDLVDRNQAWLKVRVDAAPVTFQHKYDLVEAERHRILSKRYQAMELYDLAIAGARNNGYIQEEAIANELAAKFYLDSGKEKIAASYMQEAYYCYYRWGAKAKTDDLEQRYPELLGSILQPSAVSGEVLNMLMAVAAPTISEHSSTGKNYSILNQSIDFASILKASQALSSTIHLDELLHQLTQIILQNSGGDRCALVLPNLSKEWQVRAIATPNSIALGNTLLEKDHNLPVKLIQYVKNTQEVLVIDNLNTDLPIIDPYLEQQRPQSILCLPLLHQGQVVGIMYVSNRSTQGVFTKDRILILNFLCTQAAISLENARLYQQSQGYAEQLEQSLVELKQLEAEQQRLIDVLETTPDYIGVANAKGEIIWHNKPLRTLRHDLTVHKDISECHPNWANEIILNQALPTAIAQGSWTGELALLDDKGQEIPVSQVIIAHKNAAGEVKHFSTIMRDISELKKAEKSLKLTQFAVNKTAMGIFWIREDGSFWDTNEAACSSLGYGQDELQGRYIWDIDAYLQPQEWSRYWQDLTQKKYVRFETYHQHKDGKIFPVEITSNYLESEGQGFAFSQAQDISDRKNHEEYLERTNAELIRATRLKDEFLATMSHELRTPLNAILGMTEGLQEEIFGDINPKQLKALNTINQSGTHLLTLINDILDLSKITADKLELTLAPTNIVQLCYASLQMLQPQAQKKRIQFQTSLPNQLPSLLMDTNRIKQVLINLLSNAVKFTPDGGQVSLCIDGQSLPDPTMNCPQGFLRITIKDTGIGILPENLDKIFQPFTQIDSALNRRYEGTGLGLALVKKIVELHKGFVQVNSEVGAGSSFIINLPWLTEIPSSVEELHSQSDQTDQLSAPLILLVEDDAANVMTISTYLEAKGYRLAFAENGQEAIALVQSLRPNVILMDIQMPIMDGIEATKRIRQDLGIGDIPIIALTALAMKDDHERCLKAGADEYLSKPVRLSLLTEMIQKYL</sequence>
<dbReference type="InterPro" id="IPR053159">
    <property type="entry name" value="Hybrid_Histidine_Kinase"/>
</dbReference>
<feature type="modified residue" description="4-aspartylphosphate" evidence="7">
    <location>
        <position position="2088"/>
    </location>
</feature>
<dbReference type="Pfam" id="PF02518">
    <property type="entry name" value="HATPase_c"/>
    <property type="match status" value="1"/>
</dbReference>
<dbReference type="InterPro" id="IPR008271">
    <property type="entry name" value="Ser/Thr_kinase_AS"/>
</dbReference>
<evidence type="ECO:0000259" key="10">
    <source>
        <dbReference type="PROSITE" id="PS50109"/>
    </source>
</evidence>
<dbReference type="PROSITE" id="PS50109">
    <property type="entry name" value="HIS_KIN"/>
    <property type="match status" value="1"/>
</dbReference>
<dbReference type="SUPFAM" id="SSF47384">
    <property type="entry name" value="Homodimeric domain of signal transducing histidine kinase"/>
    <property type="match status" value="1"/>
</dbReference>
<evidence type="ECO:0000259" key="11">
    <source>
        <dbReference type="PROSITE" id="PS50110"/>
    </source>
</evidence>
<dbReference type="Gene3D" id="3.30.565.10">
    <property type="entry name" value="Histidine kinase-like ATPase, C-terminal domain"/>
    <property type="match status" value="1"/>
</dbReference>
<dbReference type="Gene3D" id="3.30.450.20">
    <property type="entry name" value="PAS domain"/>
    <property type="match status" value="2"/>
</dbReference>
<keyword evidence="15" id="KW-1185">Reference proteome</keyword>
<feature type="domain" description="Protein kinase" evidence="9">
    <location>
        <begin position="18"/>
        <end position="278"/>
    </location>
</feature>
<keyword evidence="6" id="KW-0902">Two-component regulatory system</keyword>
<dbReference type="NCBIfam" id="TIGR00229">
    <property type="entry name" value="sensory_box"/>
    <property type="match status" value="1"/>
</dbReference>
<keyword evidence="5" id="KW-0418">Kinase</keyword>
<comment type="catalytic activity">
    <reaction evidence="1">
        <text>ATP + protein L-histidine = ADP + protein N-phospho-L-histidine.</text>
        <dbReference type="EC" id="2.7.13.3"/>
    </reaction>
</comment>
<feature type="domain" description="Response regulatory" evidence="11">
    <location>
        <begin position="2039"/>
        <end position="2155"/>
    </location>
</feature>
<dbReference type="Gene3D" id="1.10.510.10">
    <property type="entry name" value="Transferase(Phosphotransferase) domain 1"/>
    <property type="match status" value="1"/>
</dbReference>
<dbReference type="InterPro" id="IPR029016">
    <property type="entry name" value="GAF-like_dom_sf"/>
</dbReference>
<dbReference type="CDD" id="cd14014">
    <property type="entry name" value="STKc_PknB_like"/>
    <property type="match status" value="1"/>
</dbReference>
<dbReference type="InterPro" id="IPR011009">
    <property type="entry name" value="Kinase-like_dom_sf"/>
</dbReference>
<evidence type="ECO:0000259" key="12">
    <source>
        <dbReference type="PROSITE" id="PS50112"/>
    </source>
</evidence>
<evidence type="ECO:0000256" key="2">
    <source>
        <dbReference type="ARBA" id="ARBA00012438"/>
    </source>
</evidence>
<organism evidence="14 15">
    <name type="scientific">Phormidium tenue FACHB-1050</name>
    <dbReference type="NCBI Taxonomy" id="2692857"/>
    <lineage>
        <taxon>Bacteria</taxon>
        <taxon>Bacillati</taxon>
        <taxon>Cyanobacteriota</taxon>
        <taxon>Cyanophyceae</taxon>
        <taxon>Oscillatoriophycideae</taxon>
        <taxon>Oscillatoriales</taxon>
        <taxon>Oscillatoriaceae</taxon>
        <taxon>Phormidium</taxon>
    </lineage>
</organism>
<feature type="domain" description="PAS" evidence="12">
    <location>
        <begin position="1647"/>
        <end position="1705"/>
    </location>
</feature>
<keyword evidence="3 7" id="KW-0597">Phosphoprotein</keyword>
<protein>
    <recommendedName>
        <fullName evidence="2">histidine kinase</fullName>
        <ecNumber evidence="2">2.7.13.3</ecNumber>
    </recommendedName>
</protein>
<dbReference type="InterPro" id="IPR027417">
    <property type="entry name" value="P-loop_NTPase"/>
</dbReference>
<comment type="caution">
    <text evidence="14">The sequence shown here is derived from an EMBL/GenBank/DDBJ whole genome shotgun (WGS) entry which is preliminary data.</text>
</comment>
<feature type="domain" description="PAC" evidence="13">
    <location>
        <begin position="1598"/>
        <end position="1650"/>
    </location>
</feature>
<dbReference type="SUPFAM" id="SSF55781">
    <property type="entry name" value="GAF domain-like"/>
    <property type="match status" value="1"/>
</dbReference>
<dbReference type="InterPro" id="IPR036097">
    <property type="entry name" value="HisK_dim/P_sf"/>
</dbReference>
<dbReference type="Gene3D" id="3.40.50.300">
    <property type="entry name" value="P-loop containing nucleotide triphosphate hydrolases"/>
    <property type="match status" value="1"/>
</dbReference>
<dbReference type="SUPFAM" id="SSF55785">
    <property type="entry name" value="PYP-like sensor domain (PAS domain)"/>
    <property type="match status" value="2"/>
</dbReference>
<dbReference type="PRINTS" id="PR00344">
    <property type="entry name" value="BCTRLSENSOR"/>
</dbReference>
<evidence type="ECO:0000313" key="14">
    <source>
        <dbReference type="EMBL" id="MBD2316827.1"/>
    </source>
</evidence>
<feature type="domain" description="Histidine kinase" evidence="10">
    <location>
        <begin position="1787"/>
        <end position="2016"/>
    </location>
</feature>
<dbReference type="SUPFAM" id="SSF55874">
    <property type="entry name" value="ATPase domain of HSP90 chaperone/DNA topoisomerase II/histidine kinase"/>
    <property type="match status" value="1"/>
</dbReference>
<dbReference type="CDD" id="cd17546">
    <property type="entry name" value="REC_hyHK_CKI1_RcsC-like"/>
    <property type="match status" value="1"/>
</dbReference>
<dbReference type="InterPro" id="IPR035965">
    <property type="entry name" value="PAS-like_dom_sf"/>
</dbReference>
<dbReference type="InterPro" id="IPR000719">
    <property type="entry name" value="Prot_kinase_dom"/>
</dbReference>
<dbReference type="Gene3D" id="1.10.287.130">
    <property type="match status" value="1"/>
</dbReference>
<dbReference type="InterPro" id="IPR005467">
    <property type="entry name" value="His_kinase_dom"/>
</dbReference>
<dbReference type="InterPro" id="IPR003594">
    <property type="entry name" value="HATPase_dom"/>
</dbReference>
<evidence type="ECO:0000259" key="9">
    <source>
        <dbReference type="PROSITE" id="PS50011"/>
    </source>
</evidence>
<proteinExistence type="predicted"/>